<protein>
    <submittedName>
        <fullName evidence="6">Uncharacterized protein C630.12</fullName>
    </submittedName>
</protein>
<dbReference type="GO" id="GO:0016787">
    <property type="term" value="F:hydrolase activity"/>
    <property type="evidence" value="ECO:0007669"/>
    <property type="project" value="InterPro"/>
</dbReference>
<dbReference type="KEGG" id="nnu:104612621"/>
<keyword evidence="5" id="KW-1185">Reference proteome</keyword>
<name>A0A1U8BM50_NELNU</name>
<evidence type="ECO:0000313" key="6">
    <source>
        <dbReference type="RefSeq" id="XP_010278409.1"/>
    </source>
</evidence>
<comment type="subcellular location">
    <subcellularLocation>
        <location evidence="1">Membrane</location>
        <topology evidence="1">Multi-pass membrane protein</topology>
    </subcellularLocation>
</comment>
<dbReference type="STRING" id="4432.A0A1U8BM50"/>
<dbReference type="Pfam" id="PF00149">
    <property type="entry name" value="Metallophos"/>
    <property type="match status" value="1"/>
</dbReference>
<dbReference type="Proteomes" id="UP000189703">
    <property type="component" value="Unplaced"/>
</dbReference>
<dbReference type="FunFam" id="3.60.21.10:FF:000050">
    <property type="entry name" value="Calcineurin-like metallo-phosphoesterase superfamily protein"/>
    <property type="match status" value="1"/>
</dbReference>
<reference evidence="6" key="1">
    <citation type="submission" date="2025-08" db="UniProtKB">
        <authorList>
            <consortium name="RefSeq"/>
        </authorList>
    </citation>
    <scope>IDENTIFICATION</scope>
</reference>
<dbReference type="Gene3D" id="3.60.21.10">
    <property type="match status" value="1"/>
</dbReference>
<dbReference type="eggNOG" id="KOG3662">
    <property type="taxonomic scope" value="Eukaryota"/>
</dbReference>
<dbReference type="OrthoDB" id="5977743at2759"/>
<accession>A0A1U8BM50</accession>
<dbReference type="GeneID" id="104612621"/>
<dbReference type="CDD" id="cd07384">
    <property type="entry name" value="MPP_Cdc1_like"/>
    <property type="match status" value="1"/>
</dbReference>
<dbReference type="FunCoup" id="A0A1U8BM50">
    <property type="interactions" value="2885"/>
</dbReference>
<dbReference type="GO" id="GO:0005783">
    <property type="term" value="C:endoplasmic reticulum"/>
    <property type="evidence" value="ECO:0000318"/>
    <property type="project" value="GO_Central"/>
</dbReference>
<dbReference type="RefSeq" id="XP_010278409.1">
    <property type="nucleotide sequence ID" value="XM_010280107.2"/>
</dbReference>
<sequence length="535" mass="61313">MRKVTLFLCCVWALSLLYGEMFAFWVAPLWSCSWPQLPQSFSSKIMSEVSFQDNHVKIAVLADPQLMDRTSLGLPPKSLALEIAQFYTDLYMRRSFLASILPLKPNLILFLGDYFDGGHLLSDEEWQESLSRFKHIFNLNRHRRNLNVPAYYISGNHDIGYTGFHSHHPEVINRYEKEFGERNYRFTAGKVDFISVDAQTLDGAPQGKLTSTSWNFIRNISMDIRPYPKVLLTHIPLYRSDWTPCGIHRSSPIINQRVSRAANGQEIMYQNYLSKETSTLLLDFIRPALVLSGHDHDQCMVNHLGKYGTITEHTVGTLSWQQGNLYPSFMLLSASMVFSNTTNPEDALSTQLCFLPMQTHIYIWYLSIFFVTLIAVLFWPTNDLDLWHHCNHLMGSIRRALTLNLLKSRAKEKNEDESCDYEMIWDAEGSMHLVKKVLKIQPGSSNDSGIVGRGNAVVRSTAKKQISHETDASCSVDLNSDIRLDAICKLPPRLNKPRTKVVTVRLFQAFQMLMVIAAVNIPLYMMLLFKDWIDL</sequence>
<dbReference type="PANTHER" id="PTHR13315:SF4">
    <property type="entry name" value="METALLOPHOSPHOESTERASE, ISOFORM E"/>
    <property type="match status" value="1"/>
</dbReference>
<gene>
    <name evidence="6" type="primary">LOC104612621</name>
</gene>
<keyword evidence="2" id="KW-0812">Transmembrane</keyword>
<evidence type="ECO:0000256" key="2">
    <source>
        <dbReference type="ARBA" id="ARBA00022692"/>
    </source>
</evidence>
<dbReference type="InterPro" id="IPR004843">
    <property type="entry name" value="Calcineurin-like_PHP"/>
</dbReference>
<dbReference type="PANTHER" id="PTHR13315">
    <property type="entry name" value="METALLO PHOSPHOESTERASE RELATED"/>
    <property type="match status" value="1"/>
</dbReference>
<keyword evidence="3" id="KW-1133">Transmembrane helix</keyword>
<dbReference type="GO" id="GO:0006506">
    <property type="term" value="P:GPI anchor biosynthetic process"/>
    <property type="evidence" value="ECO:0000318"/>
    <property type="project" value="GO_Central"/>
</dbReference>
<dbReference type="GO" id="GO:0016020">
    <property type="term" value="C:membrane"/>
    <property type="evidence" value="ECO:0007669"/>
    <property type="project" value="UniProtKB-SubCell"/>
</dbReference>
<evidence type="ECO:0000256" key="3">
    <source>
        <dbReference type="ARBA" id="ARBA00022989"/>
    </source>
</evidence>
<evidence type="ECO:0000256" key="4">
    <source>
        <dbReference type="ARBA" id="ARBA00023136"/>
    </source>
</evidence>
<evidence type="ECO:0000256" key="1">
    <source>
        <dbReference type="ARBA" id="ARBA00004141"/>
    </source>
</evidence>
<keyword evidence="4" id="KW-0472">Membrane</keyword>
<dbReference type="InterPro" id="IPR029052">
    <property type="entry name" value="Metallo-depent_PP-like"/>
</dbReference>
<dbReference type="SUPFAM" id="SSF56300">
    <property type="entry name" value="Metallo-dependent phosphatases"/>
    <property type="match status" value="1"/>
</dbReference>
<dbReference type="OMA" id="LHCMKYP"/>
<dbReference type="InterPro" id="IPR033308">
    <property type="entry name" value="PGAP5/Cdc1/Ted1"/>
</dbReference>
<organism evidence="5 6">
    <name type="scientific">Nelumbo nucifera</name>
    <name type="common">Sacred lotus</name>
    <dbReference type="NCBI Taxonomy" id="4432"/>
    <lineage>
        <taxon>Eukaryota</taxon>
        <taxon>Viridiplantae</taxon>
        <taxon>Streptophyta</taxon>
        <taxon>Embryophyta</taxon>
        <taxon>Tracheophyta</taxon>
        <taxon>Spermatophyta</taxon>
        <taxon>Magnoliopsida</taxon>
        <taxon>Proteales</taxon>
        <taxon>Nelumbonaceae</taxon>
        <taxon>Nelumbo</taxon>
    </lineage>
</organism>
<dbReference type="AlphaFoldDB" id="A0A1U8BM50"/>
<evidence type="ECO:0000313" key="5">
    <source>
        <dbReference type="Proteomes" id="UP000189703"/>
    </source>
</evidence>
<proteinExistence type="predicted"/>